<evidence type="ECO:0000313" key="2">
    <source>
        <dbReference type="Proteomes" id="UP000053424"/>
    </source>
</evidence>
<dbReference type="HOGENOM" id="CLU_2606293_0_0_1"/>
<dbReference type="OrthoDB" id="2959714at2759"/>
<sequence length="79" mass="9432">MVLMEERFDVHFSWANAVFDRVYDKVSQRRQDSAPQYALRAPTKSYPIYIPTLPRMLHALLDQSRYRIAHPEQFVRVAH</sequence>
<reference evidence="1 2" key="1">
    <citation type="submission" date="2014-04" db="EMBL/GenBank/DDBJ databases">
        <authorList>
            <consortium name="DOE Joint Genome Institute"/>
            <person name="Kuo A."/>
            <person name="Gay G."/>
            <person name="Dore J."/>
            <person name="Kohler A."/>
            <person name="Nagy L.G."/>
            <person name="Floudas D."/>
            <person name="Copeland A."/>
            <person name="Barry K.W."/>
            <person name="Cichocki N."/>
            <person name="Veneault-Fourrey C."/>
            <person name="LaButti K."/>
            <person name="Lindquist E.A."/>
            <person name="Lipzen A."/>
            <person name="Lundell T."/>
            <person name="Morin E."/>
            <person name="Murat C."/>
            <person name="Sun H."/>
            <person name="Tunlid A."/>
            <person name="Henrissat B."/>
            <person name="Grigoriev I.V."/>
            <person name="Hibbett D.S."/>
            <person name="Martin F."/>
            <person name="Nordberg H.P."/>
            <person name="Cantor M.N."/>
            <person name="Hua S.X."/>
        </authorList>
    </citation>
    <scope>NUCLEOTIDE SEQUENCE [LARGE SCALE GENOMIC DNA]</scope>
    <source>
        <strain evidence="2">h7</strain>
    </source>
</reference>
<evidence type="ECO:0000313" key="1">
    <source>
        <dbReference type="EMBL" id="KIM41800.1"/>
    </source>
</evidence>
<gene>
    <name evidence="1" type="ORF">M413DRAFT_445017</name>
</gene>
<keyword evidence="2" id="KW-1185">Reference proteome</keyword>
<organism evidence="1 2">
    <name type="scientific">Hebeloma cylindrosporum</name>
    <dbReference type="NCBI Taxonomy" id="76867"/>
    <lineage>
        <taxon>Eukaryota</taxon>
        <taxon>Fungi</taxon>
        <taxon>Dikarya</taxon>
        <taxon>Basidiomycota</taxon>
        <taxon>Agaricomycotina</taxon>
        <taxon>Agaricomycetes</taxon>
        <taxon>Agaricomycetidae</taxon>
        <taxon>Agaricales</taxon>
        <taxon>Agaricineae</taxon>
        <taxon>Hymenogastraceae</taxon>
        <taxon>Hebeloma</taxon>
    </lineage>
</organism>
<dbReference type="EMBL" id="KN831779">
    <property type="protein sequence ID" value="KIM41800.1"/>
    <property type="molecule type" value="Genomic_DNA"/>
</dbReference>
<dbReference type="AlphaFoldDB" id="A0A0C3BYY3"/>
<name>A0A0C3BYY3_HEBCY</name>
<protein>
    <submittedName>
        <fullName evidence="1">Uncharacterized protein</fullName>
    </submittedName>
</protein>
<dbReference type="Proteomes" id="UP000053424">
    <property type="component" value="Unassembled WGS sequence"/>
</dbReference>
<accession>A0A0C3BYY3</accession>
<reference evidence="2" key="2">
    <citation type="submission" date="2015-01" db="EMBL/GenBank/DDBJ databases">
        <title>Evolutionary Origins and Diversification of the Mycorrhizal Mutualists.</title>
        <authorList>
            <consortium name="DOE Joint Genome Institute"/>
            <consortium name="Mycorrhizal Genomics Consortium"/>
            <person name="Kohler A."/>
            <person name="Kuo A."/>
            <person name="Nagy L.G."/>
            <person name="Floudas D."/>
            <person name="Copeland A."/>
            <person name="Barry K.W."/>
            <person name="Cichocki N."/>
            <person name="Veneault-Fourrey C."/>
            <person name="LaButti K."/>
            <person name="Lindquist E.A."/>
            <person name="Lipzen A."/>
            <person name="Lundell T."/>
            <person name="Morin E."/>
            <person name="Murat C."/>
            <person name="Riley R."/>
            <person name="Ohm R."/>
            <person name="Sun H."/>
            <person name="Tunlid A."/>
            <person name="Henrissat B."/>
            <person name="Grigoriev I.V."/>
            <person name="Hibbett D.S."/>
            <person name="Martin F."/>
        </authorList>
    </citation>
    <scope>NUCLEOTIDE SEQUENCE [LARGE SCALE GENOMIC DNA]</scope>
    <source>
        <strain evidence="2">h7</strain>
    </source>
</reference>
<proteinExistence type="predicted"/>